<feature type="transmembrane region" description="Helical" evidence="2">
    <location>
        <begin position="116"/>
        <end position="135"/>
    </location>
</feature>
<feature type="transmembrane region" description="Helical" evidence="2">
    <location>
        <begin position="89"/>
        <end position="109"/>
    </location>
</feature>
<evidence type="ECO:0000313" key="3">
    <source>
        <dbReference type="EMBL" id="MPR26753.1"/>
    </source>
</evidence>
<feature type="transmembrane region" description="Helical" evidence="2">
    <location>
        <begin position="141"/>
        <end position="163"/>
    </location>
</feature>
<dbReference type="OrthoDB" id="7993201at2"/>
<sequence length="545" mass="59332">MSTMSMGAVRTRSTGLLLLALGAVCALLLAVPGETVTTNYLNDLFLFLDGVHRIAEGQVPNRDFHTALGPLVYYAPAAGYWLSGNFGGAMPTGMALLVLALASAAAYIVSSRLRPAIAIPLGTYLILVAAVPINLSESIEALSFAMFYNRIGWSALGLLLVMYLRPEHSRRHHQWIDTLCAAFLILLMLYIKISYGLVGLGFLALMLLDSRQRGWAAAAFAIVFLAGLVIELFWGGTANHIADLLLAGRVSGSVDILDELATVLFKNLADYVLFAIFTALALWRTRSLRDALFLGFCASSGYVLMTQNFQNWGIVTLVAGAAVAVETAARKDALEADEHRASVTAGAQLLLLALLLPAMIHNAAALSLHAGLALLKQGQAVPLANFDRIRLVKLWSEGEYPIFSRYLASLEDGAHALSSLEWRADHVFVLDFVGPFSAGLGLRSPHGDGTWHHWGRTVNEDNHLPAQTLLRDVHVVMVPKWPIEFSTAEGLQRLYGEYLDEHFKLARETADWNVYVLREPSSETVSRSSGSDPDKRQDNLPHSGG</sequence>
<name>A0A5N7MIN3_9HYPH</name>
<protein>
    <recommendedName>
        <fullName evidence="5">Glycosyltransferase RgtA/B/C/D-like domain-containing protein</fullName>
    </recommendedName>
</protein>
<feature type="region of interest" description="Disordered" evidence="1">
    <location>
        <begin position="521"/>
        <end position="545"/>
    </location>
</feature>
<dbReference type="EMBL" id="VOSK01000060">
    <property type="protein sequence ID" value="MPR26753.1"/>
    <property type="molecule type" value="Genomic_DNA"/>
</dbReference>
<organism evidence="3 4">
    <name type="scientific">Microvirga tunisiensis</name>
    <dbReference type="NCBI Taxonomy" id="2108360"/>
    <lineage>
        <taxon>Bacteria</taxon>
        <taxon>Pseudomonadati</taxon>
        <taxon>Pseudomonadota</taxon>
        <taxon>Alphaproteobacteria</taxon>
        <taxon>Hyphomicrobiales</taxon>
        <taxon>Methylobacteriaceae</taxon>
        <taxon>Microvirga</taxon>
    </lineage>
</organism>
<evidence type="ECO:0000256" key="1">
    <source>
        <dbReference type="SAM" id="MobiDB-lite"/>
    </source>
</evidence>
<feature type="transmembrane region" description="Helical" evidence="2">
    <location>
        <begin position="309"/>
        <end position="329"/>
    </location>
</feature>
<feature type="transmembrane region" description="Helical" evidence="2">
    <location>
        <begin position="175"/>
        <end position="208"/>
    </location>
</feature>
<feature type="compositionally biased region" description="Polar residues" evidence="1">
    <location>
        <begin position="522"/>
        <end position="531"/>
    </location>
</feature>
<feature type="transmembrane region" description="Helical" evidence="2">
    <location>
        <begin position="341"/>
        <end position="360"/>
    </location>
</feature>
<reference evidence="3 4" key="1">
    <citation type="journal article" date="2019" name="Syst. Appl. Microbiol.">
        <title>Microvirga tunisiensis sp. nov., a root nodule symbiotic bacterium isolated from Lupinus micranthus and L. luteus grown in Northern Tunisia.</title>
        <authorList>
            <person name="Msaddak A."/>
            <person name="Rejili M."/>
            <person name="Duran D."/>
            <person name="Mars M."/>
            <person name="Palacios J.M."/>
            <person name="Ruiz-Argueso T."/>
            <person name="Rey L."/>
            <person name="Imperial J."/>
        </authorList>
    </citation>
    <scope>NUCLEOTIDE SEQUENCE [LARGE SCALE GENOMIC DNA]</scope>
    <source>
        <strain evidence="3 4">Lmie10</strain>
    </source>
</reference>
<keyword evidence="4" id="KW-1185">Reference proteome</keyword>
<feature type="transmembrane region" description="Helical" evidence="2">
    <location>
        <begin position="214"/>
        <end position="234"/>
    </location>
</feature>
<dbReference type="RefSeq" id="WP_152712916.1">
    <property type="nucleotide sequence ID" value="NZ_VOSJ01000058.1"/>
</dbReference>
<dbReference type="Proteomes" id="UP000403266">
    <property type="component" value="Unassembled WGS sequence"/>
</dbReference>
<evidence type="ECO:0008006" key="5">
    <source>
        <dbReference type="Google" id="ProtNLM"/>
    </source>
</evidence>
<comment type="caution">
    <text evidence="3">The sequence shown here is derived from an EMBL/GenBank/DDBJ whole genome shotgun (WGS) entry which is preliminary data.</text>
</comment>
<feature type="transmembrane region" description="Helical" evidence="2">
    <location>
        <begin position="268"/>
        <end position="285"/>
    </location>
</feature>
<gene>
    <name evidence="3" type="ORF">FS320_16385</name>
</gene>
<evidence type="ECO:0000256" key="2">
    <source>
        <dbReference type="SAM" id="Phobius"/>
    </source>
</evidence>
<evidence type="ECO:0000313" key="4">
    <source>
        <dbReference type="Proteomes" id="UP000403266"/>
    </source>
</evidence>
<keyword evidence="2" id="KW-1133">Transmembrane helix</keyword>
<proteinExistence type="predicted"/>
<keyword evidence="2" id="KW-0472">Membrane</keyword>
<accession>A0A5N7MIN3</accession>
<dbReference type="AlphaFoldDB" id="A0A5N7MIN3"/>
<keyword evidence="2" id="KW-0812">Transmembrane</keyword>